<reference evidence="7 8" key="1">
    <citation type="submission" date="2018-12" db="EMBL/GenBank/DDBJ databases">
        <title>Corynebacterium sanguinis sp. nov., a clinically-associated and environmental corynebacterium.</title>
        <authorList>
            <person name="Gonzales-Siles L."/>
            <person name="Jaen-Luchoro D."/>
            <person name="Cardew S."/>
            <person name="Inganas E."/>
            <person name="Ohlen M."/>
            <person name="Jensie-Markopolous S."/>
            <person name="Pinyeiro-Iglesias B."/>
            <person name="Molin K."/>
            <person name="Skovbjerg S."/>
            <person name="Svensson-Stadler L."/>
            <person name="Funke G."/>
            <person name="Moore E.R.B."/>
        </authorList>
    </citation>
    <scope>NUCLEOTIDE SEQUENCE [LARGE SCALE GENOMIC DNA]</scope>
    <source>
        <strain evidence="7 8">58734</strain>
    </source>
</reference>
<evidence type="ECO:0000313" key="8">
    <source>
        <dbReference type="Proteomes" id="UP000336646"/>
    </source>
</evidence>
<evidence type="ECO:0000259" key="5">
    <source>
        <dbReference type="SMART" id="SM00849"/>
    </source>
</evidence>
<dbReference type="Proteomes" id="UP000336646">
    <property type="component" value="Unassembled WGS sequence"/>
</dbReference>
<sequence length="212" mass="22934">MQITGFAAGPLQTNCYIVSNEDTGEAVVVDPSYGAHARVEKFCAAENLTVVAIILTHGHIDHIRDAGIFGVETFIHTDDAFMLDGAAATEWLRVPFDIDNMEPIANLTEVTGGQQVTLAGMDFTVRHAPGHSPGSALWIHDDFVLAGDVIFQGSIGRTDLPYSDEEAMQASLRGPVWEIEDRLPLLPGHGPTTTMAHERATNPYLRAANQGR</sequence>
<keyword evidence="3 7" id="KW-0378">Hydrolase</keyword>
<dbReference type="Pfam" id="PF00753">
    <property type="entry name" value="Lactamase_B"/>
    <property type="match status" value="1"/>
</dbReference>
<proteinExistence type="predicted"/>
<dbReference type="SUPFAM" id="SSF56281">
    <property type="entry name" value="Metallo-hydrolase/oxidoreductase"/>
    <property type="match status" value="1"/>
</dbReference>
<dbReference type="InterPro" id="IPR036866">
    <property type="entry name" value="RibonucZ/Hydroxyglut_hydro"/>
</dbReference>
<comment type="caution">
    <text evidence="7">The sequence shown here is derived from an EMBL/GenBank/DDBJ whole genome shotgun (WGS) entry which is preliminary data.</text>
</comment>
<evidence type="ECO:0000313" key="6">
    <source>
        <dbReference type="EMBL" id="MBA4504061.1"/>
    </source>
</evidence>
<reference evidence="6 9" key="2">
    <citation type="submission" date="2020-07" db="EMBL/GenBank/DDBJ databases">
        <authorList>
            <person name="Khare M."/>
        </authorList>
    </citation>
    <scope>NUCLEOTIDE SEQUENCE [LARGE SCALE GENOMIC DNA]</scope>
    <source>
        <strain evidence="6 9">P8776</strain>
    </source>
</reference>
<feature type="domain" description="Metallo-beta-lactamase" evidence="5">
    <location>
        <begin position="12"/>
        <end position="189"/>
    </location>
</feature>
<comment type="cofactor">
    <cofactor evidence="1">
        <name>Zn(2+)</name>
        <dbReference type="ChEBI" id="CHEBI:29105"/>
    </cofactor>
</comment>
<dbReference type="GeneID" id="74902455"/>
<dbReference type="RefSeq" id="WP_144318199.1">
    <property type="nucleotide sequence ID" value="NZ_CP038157.1"/>
</dbReference>
<evidence type="ECO:0000256" key="3">
    <source>
        <dbReference type="ARBA" id="ARBA00022801"/>
    </source>
</evidence>
<dbReference type="Proteomes" id="UP000580709">
    <property type="component" value="Unassembled WGS sequence"/>
</dbReference>
<dbReference type="Gene3D" id="3.60.15.10">
    <property type="entry name" value="Ribonuclease Z/Hydroxyacylglutathione hydrolase-like"/>
    <property type="match status" value="1"/>
</dbReference>
<dbReference type="InterPro" id="IPR001279">
    <property type="entry name" value="Metallo-B-lactamas"/>
</dbReference>
<dbReference type="GO" id="GO:0046872">
    <property type="term" value="F:metal ion binding"/>
    <property type="evidence" value="ECO:0007669"/>
    <property type="project" value="UniProtKB-KW"/>
</dbReference>
<accession>A0A6C1TYX4</accession>
<dbReference type="SMART" id="SM00849">
    <property type="entry name" value="Lactamase_B"/>
    <property type="match status" value="1"/>
</dbReference>
<keyword evidence="9" id="KW-1185">Reference proteome</keyword>
<dbReference type="OrthoDB" id="9802991at2"/>
<dbReference type="CDD" id="cd06262">
    <property type="entry name" value="metallo-hydrolase-like_MBL-fold"/>
    <property type="match status" value="1"/>
</dbReference>
<organism evidence="7 8">
    <name type="scientific">Corynebacterium sanguinis</name>
    <dbReference type="NCBI Taxonomy" id="2594913"/>
    <lineage>
        <taxon>Bacteria</taxon>
        <taxon>Bacillati</taxon>
        <taxon>Actinomycetota</taxon>
        <taxon>Actinomycetes</taxon>
        <taxon>Mycobacteriales</taxon>
        <taxon>Corynebacteriaceae</taxon>
        <taxon>Corynebacterium</taxon>
    </lineage>
</organism>
<dbReference type="InterPro" id="IPR051453">
    <property type="entry name" value="MBL_Glyoxalase_II"/>
</dbReference>
<keyword evidence="4" id="KW-0862">Zinc</keyword>
<evidence type="ECO:0000313" key="9">
    <source>
        <dbReference type="Proteomes" id="UP000580709"/>
    </source>
</evidence>
<dbReference type="AlphaFoldDB" id="A0A6C1TYX4"/>
<evidence type="ECO:0000256" key="4">
    <source>
        <dbReference type="ARBA" id="ARBA00022833"/>
    </source>
</evidence>
<protein>
    <submittedName>
        <fullName evidence="7">MBL fold metallo-hydrolase</fullName>
    </submittedName>
</protein>
<evidence type="ECO:0000256" key="1">
    <source>
        <dbReference type="ARBA" id="ARBA00001947"/>
    </source>
</evidence>
<keyword evidence="2" id="KW-0479">Metal-binding</keyword>
<name>A0A6C1TYX4_9CORY</name>
<dbReference type="EMBL" id="RXIR01000004">
    <property type="protein sequence ID" value="TVS29638.1"/>
    <property type="molecule type" value="Genomic_DNA"/>
</dbReference>
<dbReference type="PANTHER" id="PTHR46233:SF3">
    <property type="entry name" value="HYDROXYACYLGLUTATHIONE HYDROLASE GLOC"/>
    <property type="match status" value="1"/>
</dbReference>
<evidence type="ECO:0000256" key="2">
    <source>
        <dbReference type="ARBA" id="ARBA00022723"/>
    </source>
</evidence>
<dbReference type="EMBL" id="JACEOR010000072">
    <property type="protein sequence ID" value="MBA4504061.1"/>
    <property type="molecule type" value="Genomic_DNA"/>
</dbReference>
<dbReference type="GO" id="GO:0016787">
    <property type="term" value="F:hydrolase activity"/>
    <property type="evidence" value="ECO:0007669"/>
    <property type="project" value="UniProtKB-KW"/>
</dbReference>
<evidence type="ECO:0000313" key="7">
    <source>
        <dbReference type="EMBL" id="TVS29638.1"/>
    </source>
</evidence>
<dbReference type="PANTHER" id="PTHR46233">
    <property type="entry name" value="HYDROXYACYLGLUTATHIONE HYDROLASE GLOC"/>
    <property type="match status" value="1"/>
</dbReference>
<gene>
    <name evidence="7" type="ORF">EKI59_03215</name>
    <name evidence="6" type="ORF">H0H28_01650</name>
</gene>